<dbReference type="Gene3D" id="2.130.10.10">
    <property type="entry name" value="YVTN repeat-like/Quinoprotein amine dehydrogenase"/>
    <property type="match status" value="1"/>
</dbReference>
<comment type="caution">
    <text evidence="2">The sequence shown here is derived from an EMBL/GenBank/DDBJ whole genome shotgun (WGS) entry which is preliminary data.</text>
</comment>
<protein>
    <recommendedName>
        <fullName evidence="1">Pyrrolo-quinoline quinone repeat domain-containing protein</fullName>
    </recommendedName>
</protein>
<sequence length="501" mass="56281">MRYRIIILITLFANTFVLSQDWKQFQNNSEHHGRTTFSIQPNFRVRWFWAGENLTLRNMNSYPGWPDDLNSRPGHNFPLPSSVNFTISGNVQAVAKDSLLFLGTMDGDAYFIRIFDGQTIRKVSLNSPVVSSAAVENNVTVFATLYGDVFGLSVPGGNILWQYSFPKVITIAPVINSNKVFCADHSGRVVALDLQSGSPIWSVELNYPVQSTPAANNNYLVVCSEDMNVHLIDANTGLKLKSQRVHGQSFRDTHPVIFGNMVYVTAVPAPMFGSEWMMEEVMAASTSFNDEENKILDWLNGTSNINYSSRDWKNKYVFTLPDFEQPFQIASGPNDGCGSPPPSMVVDNQNRVLGWFKTRYPTFTNPTVGFGSSYGMDLMSINPTNGRRVRIELGNYAGMWMLESDNLYALSVSGNQIWMRQNFRGTQMINLSNANHTYVQVEAQVRDGGSFYGSNISYFSSEEFIPTNTQTHWQGRIAPSFAGGYIFIVEHYGLVCIERNQ</sequence>
<proteinExistence type="predicted"/>
<organism evidence="2">
    <name type="scientific">Ignavibacterium album</name>
    <dbReference type="NCBI Taxonomy" id="591197"/>
    <lineage>
        <taxon>Bacteria</taxon>
        <taxon>Pseudomonadati</taxon>
        <taxon>Ignavibacteriota</taxon>
        <taxon>Ignavibacteria</taxon>
        <taxon>Ignavibacteriales</taxon>
        <taxon>Ignavibacteriaceae</taxon>
        <taxon>Ignavibacterium</taxon>
    </lineage>
</organism>
<dbReference type="InterPro" id="IPR018391">
    <property type="entry name" value="PQQ_b-propeller_rpt"/>
</dbReference>
<dbReference type="AlphaFoldDB" id="A0A832DMG0"/>
<dbReference type="InterPro" id="IPR002372">
    <property type="entry name" value="PQQ_rpt_dom"/>
</dbReference>
<gene>
    <name evidence="2" type="ORF">ENS56_05720</name>
</gene>
<feature type="domain" description="Pyrrolo-quinoline quinone repeat" evidence="1">
    <location>
        <begin position="87"/>
        <end position="208"/>
    </location>
</feature>
<dbReference type="InterPro" id="IPR015943">
    <property type="entry name" value="WD40/YVTN_repeat-like_dom_sf"/>
</dbReference>
<dbReference type="Pfam" id="PF13360">
    <property type="entry name" value="PQQ_2"/>
    <property type="match status" value="1"/>
</dbReference>
<dbReference type="SUPFAM" id="SSF50998">
    <property type="entry name" value="Quinoprotein alcohol dehydrogenase-like"/>
    <property type="match status" value="1"/>
</dbReference>
<evidence type="ECO:0000259" key="1">
    <source>
        <dbReference type="Pfam" id="PF13360"/>
    </source>
</evidence>
<reference evidence="2" key="1">
    <citation type="journal article" date="2020" name="mSystems">
        <title>Genome- and Community-Level Interaction Insights into Carbon Utilization and Element Cycling Functions of Hydrothermarchaeota in Hydrothermal Sediment.</title>
        <authorList>
            <person name="Zhou Z."/>
            <person name="Liu Y."/>
            <person name="Xu W."/>
            <person name="Pan J."/>
            <person name="Luo Z.H."/>
            <person name="Li M."/>
        </authorList>
    </citation>
    <scope>NUCLEOTIDE SEQUENCE [LARGE SCALE GENOMIC DNA]</scope>
    <source>
        <strain evidence="2">SpSt-500</strain>
    </source>
</reference>
<dbReference type="PANTHER" id="PTHR34512:SF30">
    <property type="entry name" value="OUTER MEMBRANE PROTEIN ASSEMBLY FACTOR BAMB"/>
    <property type="match status" value="1"/>
</dbReference>
<name>A0A832DMG0_9BACT</name>
<evidence type="ECO:0000313" key="2">
    <source>
        <dbReference type="EMBL" id="HGT47511.1"/>
    </source>
</evidence>
<dbReference type="PANTHER" id="PTHR34512">
    <property type="entry name" value="CELL SURFACE PROTEIN"/>
    <property type="match status" value="1"/>
</dbReference>
<dbReference type="InterPro" id="IPR011047">
    <property type="entry name" value="Quinoprotein_ADH-like_sf"/>
</dbReference>
<dbReference type="EMBL" id="DSVI01000007">
    <property type="protein sequence ID" value="HGT47511.1"/>
    <property type="molecule type" value="Genomic_DNA"/>
</dbReference>
<dbReference type="SMART" id="SM00564">
    <property type="entry name" value="PQQ"/>
    <property type="match status" value="3"/>
</dbReference>
<accession>A0A832DMG0</accession>